<name>A0A8S5Q955_9CAUD</name>
<organism evidence="1">
    <name type="scientific">Siphoviridae sp. ctf8W5</name>
    <dbReference type="NCBI Taxonomy" id="2825595"/>
    <lineage>
        <taxon>Viruses</taxon>
        <taxon>Duplodnaviria</taxon>
        <taxon>Heunggongvirae</taxon>
        <taxon>Uroviricota</taxon>
        <taxon>Caudoviricetes</taxon>
    </lineage>
</organism>
<reference evidence="1" key="1">
    <citation type="journal article" date="2021" name="Proc. Natl. Acad. Sci. U.S.A.">
        <title>A Catalog of Tens of Thousands of Viruses from Human Metagenomes Reveals Hidden Associations with Chronic Diseases.</title>
        <authorList>
            <person name="Tisza M.J."/>
            <person name="Buck C.B."/>
        </authorList>
    </citation>
    <scope>NUCLEOTIDE SEQUENCE</scope>
    <source>
        <strain evidence="1">Ctf8W5</strain>
    </source>
</reference>
<dbReference type="EMBL" id="BK015597">
    <property type="protein sequence ID" value="DAE15004.1"/>
    <property type="molecule type" value="Genomic_DNA"/>
</dbReference>
<proteinExistence type="predicted"/>
<sequence>MWKRTRSLTLSLFCSGLCRWVLQHGRRGG</sequence>
<protein>
    <submittedName>
        <fullName evidence="1">Uncharacterized protein</fullName>
    </submittedName>
</protein>
<evidence type="ECO:0000313" key="1">
    <source>
        <dbReference type="EMBL" id="DAE15004.1"/>
    </source>
</evidence>
<accession>A0A8S5Q955</accession>